<name>A0ACC4AZ53_POPAL</name>
<dbReference type="Proteomes" id="UP000309997">
    <property type="component" value="Unassembled WGS sequence"/>
</dbReference>
<accession>A0ACC4AZ53</accession>
<proteinExistence type="predicted"/>
<organism evidence="1 2">
    <name type="scientific">Populus alba</name>
    <name type="common">White poplar</name>
    <dbReference type="NCBI Taxonomy" id="43335"/>
    <lineage>
        <taxon>Eukaryota</taxon>
        <taxon>Viridiplantae</taxon>
        <taxon>Streptophyta</taxon>
        <taxon>Embryophyta</taxon>
        <taxon>Tracheophyta</taxon>
        <taxon>Spermatophyta</taxon>
        <taxon>Magnoliopsida</taxon>
        <taxon>eudicotyledons</taxon>
        <taxon>Gunneridae</taxon>
        <taxon>Pentapetalae</taxon>
        <taxon>rosids</taxon>
        <taxon>fabids</taxon>
        <taxon>Malpighiales</taxon>
        <taxon>Salicaceae</taxon>
        <taxon>Saliceae</taxon>
        <taxon>Populus</taxon>
    </lineage>
</organism>
<evidence type="ECO:0000313" key="2">
    <source>
        <dbReference type="Proteomes" id="UP000309997"/>
    </source>
</evidence>
<dbReference type="EMBL" id="RCHU02000014">
    <property type="protein sequence ID" value="KAL3571410.1"/>
    <property type="molecule type" value="Genomic_DNA"/>
</dbReference>
<gene>
    <name evidence="1" type="ORF">D5086_025314</name>
</gene>
<sequence length="361" mass="39994">MAGFVPPGTTLLGNEATSEAAKKINEVHRKVDYLNLPCPIPYEELHREALMSLKPEYFEGMRFDFTKGLNQKFSLSHSVMMGPMEIPSQSSEAIKIPTAHYEFGANFIDQKTMLIGRVLTDGRVNARVKCDLTDDLALKANAQLTNEPHMSHVMLNFDYKGKDYRSQLQLGNGALFGASYIQSVTPHMSLGAEVFWAGQHRKSGVGYAGRYETDKMVAAGQVASTGLMALSYVQKVSEKVSLATDFMYNYLSKDVTASVGYDYALRQARLRGKIDSNGCTSAFLEERLNMGLNFVLSAEVWDHAGAEKSRSMSVEAAEFAPFDDRHQTRCCPKDQAKHEDVDFGGSLDMVNGNQLSRHGNQ</sequence>
<protein>
    <submittedName>
        <fullName evidence="1">Uncharacterized protein</fullName>
    </submittedName>
</protein>
<evidence type="ECO:0000313" key="1">
    <source>
        <dbReference type="EMBL" id="KAL3571410.1"/>
    </source>
</evidence>
<keyword evidence="2" id="KW-1185">Reference proteome</keyword>
<comment type="caution">
    <text evidence="1">The sequence shown here is derived from an EMBL/GenBank/DDBJ whole genome shotgun (WGS) entry which is preliminary data.</text>
</comment>
<reference evidence="1 2" key="1">
    <citation type="journal article" date="2024" name="Plant Biotechnol. J.">
        <title>Genome and CRISPR/Cas9 system of a widespread forest tree (Populus alba) in the world.</title>
        <authorList>
            <person name="Liu Y.J."/>
            <person name="Jiang P.F."/>
            <person name="Han X.M."/>
            <person name="Li X.Y."/>
            <person name="Wang H.M."/>
            <person name="Wang Y.J."/>
            <person name="Wang X.X."/>
            <person name="Zeng Q.Y."/>
        </authorList>
    </citation>
    <scope>NUCLEOTIDE SEQUENCE [LARGE SCALE GENOMIC DNA]</scope>
    <source>
        <strain evidence="2">cv. PAL-ZL1</strain>
    </source>
</reference>